<evidence type="ECO:0000259" key="1">
    <source>
        <dbReference type="Pfam" id="PF05050"/>
    </source>
</evidence>
<comment type="caution">
    <text evidence="2">The sequence shown here is derived from an EMBL/GenBank/DDBJ whole genome shotgun (WGS) entry which is preliminary data.</text>
</comment>
<dbReference type="Gene3D" id="3.40.50.150">
    <property type="entry name" value="Vaccinia Virus protein VP39"/>
    <property type="match status" value="1"/>
</dbReference>
<keyword evidence="3" id="KW-1185">Reference proteome</keyword>
<organism evidence="2 3">
    <name type="scientific">Prymnesium parvum</name>
    <name type="common">Toxic golden alga</name>
    <dbReference type="NCBI Taxonomy" id="97485"/>
    <lineage>
        <taxon>Eukaryota</taxon>
        <taxon>Haptista</taxon>
        <taxon>Haptophyta</taxon>
        <taxon>Prymnesiophyceae</taxon>
        <taxon>Prymnesiales</taxon>
        <taxon>Prymnesiaceae</taxon>
        <taxon>Prymnesium</taxon>
    </lineage>
</organism>
<accession>A0AB34IH07</accession>
<proteinExistence type="predicted"/>
<dbReference type="SUPFAM" id="SSF53335">
    <property type="entry name" value="S-adenosyl-L-methionine-dependent methyltransferases"/>
    <property type="match status" value="1"/>
</dbReference>
<feature type="domain" description="Methyltransferase FkbM" evidence="1">
    <location>
        <begin position="107"/>
        <end position="233"/>
    </location>
</feature>
<dbReference type="InterPro" id="IPR006342">
    <property type="entry name" value="FkbM_mtfrase"/>
</dbReference>
<dbReference type="EMBL" id="JBGBPQ010000028">
    <property type="protein sequence ID" value="KAL1496593.1"/>
    <property type="molecule type" value="Genomic_DNA"/>
</dbReference>
<protein>
    <recommendedName>
        <fullName evidence="1">Methyltransferase FkbM domain-containing protein</fullName>
    </recommendedName>
</protein>
<gene>
    <name evidence="2" type="ORF">AB1Y20_014198</name>
</gene>
<dbReference type="Pfam" id="PF05050">
    <property type="entry name" value="Methyltransf_21"/>
    <property type="match status" value="1"/>
</dbReference>
<evidence type="ECO:0000313" key="3">
    <source>
        <dbReference type="Proteomes" id="UP001515480"/>
    </source>
</evidence>
<reference evidence="2 3" key="1">
    <citation type="journal article" date="2024" name="Science">
        <title>Giant polyketide synthase enzymes in the biosynthesis of giant marine polyether toxins.</title>
        <authorList>
            <person name="Fallon T.R."/>
            <person name="Shende V.V."/>
            <person name="Wierzbicki I.H."/>
            <person name="Pendleton A.L."/>
            <person name="Watervoot N.F."/>
            <person name="Auber R.P."/>
            <person name="Gonzalez D.J."/>
            <person name="Wisecaver J.H."/>
            <person name="Moore B.S."/>
        </authorList>
    </citation>
    <scope>NUCLEOTIDE SEQUENCE [LARGE SCALE GENOMIC DNA]</scope>
    <source>
        <strain evidence="2 3">12B1</strain>
    </source>
</reference>
<sequence>MKCAQTEARWRAVHSKCPPSVWISRYADAIRADGLNESFAVINVGANKGYTLLAIALAFGLTSFTPMQQFDHISRYVIANRPGVAWNVSDVSRLCGVCRACVEPFEVRAPFLKHVQLYGIEVQPQNVAWLRHIVPVWNVSIAVVLHAAGHSVPDLTIRFGESESVGIEVLTSGRGQSVSTVSVDSLATRANLHRIHILSIDAEGYDFEVLRGSKRMLSEQAIDVIEFEVKKWSVIAPQVRIIESFGYLCAWQGEDGCFSNVSCSTHYPLIRWSNIVCTRLIYAHILPTSKCDRSKESRRHGLAAGDAALFSRFQAYWQQSHWNK</sequence>
<dbReference type="InterPro" id="IPR029063">
    <property type="entry name" value="SAM-dependent_MTases_sf"/>
</dbReference>
<dbReference type="AlphaFoldDB" id="A0AB34IH07"/>
<name>A0AB34IH07_PRYPA</name>
<dbReference type="Proteomes" id="UP001515480">
    <property type="component" value="Unassembled WGS sequence"/>
</dbReference>
<evidence type="ECO:0000313" key="2">
    <source>
        <dbReference type="EMBL" id="KAL1496593.1"/>
    </source>
</evidence>